<gene>
    <name evidence="3" type="ORF">EFE41_02415</name>
    <name evidence="2" type="ORF">MPF_0502</name>
</gene>
<keyword evidence="1" id="KW-1133">Transmembrane helix</keyword>
<dbReference type="AlphaFoldDB" id="A0A1L9C5E7"/>
<dbReference type="OrthoDB" id="137006at2157"/>
<name>A0A1L9C5E7_9EURY</name>
<evidence type="ECO:0000313" key="4">
    <source>
        <dbReference type="Proteomes" id="UP000185713"/>
    </source>
</evidence>
<evidence type="ECO:0000256" key="1">
    <source>
        <dbReference type="SAM" id="Phobius"/>
    </source>
</evidence>
<evidence type="ECO:0000313" key="3">
    <source>
        <dbReference type="EMBL" id="RNI13664.1"/>
    </source>
</evidence>
<keyword evidence="1" id="KW-0472">Membrane</keyword>
<dbReference type="EMBL" id="JWTK01000002">
    <property type="protein sequence ID" value="OJH49714.1"/>
    <property type="molecule type" value="Genomic_DNA"/>
</dbReference>
<protein>
    <submittedName>
        <fullName evidence="2">Uncharacterized protein</fullName>
    </submittedName>
</protein>
<accession>A0A1L9C5E7</accession>
<organism evidence="2 4">
    <name type="scientific">Methanohalophilus portucalensis FDF-1</name>
    <dbReference type="NCBI Taxonomy" id="523843"/>
    <lineage>
        <taxon>Archaea</taxon>
        <taxon>Methanobacteriati</taxon>
        <taxon>Methanobacteriota</taxon>
        <taxon>Stenosarchaea group</taxon>
        <taxon>Methanomicrobia</taxon>
        <taxon>Methanosarcinales</taxon>
        <taxon>Methanosarcinaceae</taxon>
        <taxon>Methanohalophilus</taxon>
    </lineage>
</organism>
<reference evidence="2 4" key="1">
    <citation type="submission" date="2014-12" db="EMBL/GenBank/DDBJ databases">
        <title>The genome sequence of Methanohalophilus portucalensis strain FDF1.</title>
        <authorList>
            <person name="Lai M.-C."/>
            <person name="Lai S.-J."/>
        </authorList>
    </citation>
    <scope>NUCLEOTIDE SEQUENCE [LARGE SCALE GENOMIC DNA]</scope>
    <source>
        <strain evidence="2 4">FDF-1</strain>
    </source>
</reference>
<dbReference type="EMBL" id="RJJH01000001">
    <property type="protein sequence ID" value="RNI13664.1"/>
    <property type="molecule type" value="Genomic_DNA"/>
</dbReference>
<dbReference type="STRING" id="523843.SAMN06264941_0838"/>
<sequence length="224" mass="24294">MLVMPTVSAKTTISQNEEYIDAIDMSGKVSIYEEEIKKMSENVTVLKETDTEKIVSFVQDDGSIGYAISWVDEKNTNKIYFTFVDQNELITTKQLSSSTISNSELVAASISAAKSSFWHGSYVEQYGNLITGGVHIYFSPTDASYVANTSSVASGGLVAALALLISPLASAILGPLVIIGVQTVYWMEQNSDGSLDVKVPFANIASMILTGSVYMKVGDSWYKF</sequence>
<evidence type="ECO:0000313" key="2">
    <source>
        <dbReference type="EMBL" id="OJH49714.1"/>
    </source>
</evidence>
<evidence type="ECO:0000313" key="5">
    <source>
        <dbReference type="Proteomes" id="UP000278252"/>
    </source>
</evidence>
<dbReference type="Proteomes" id="UP000185713">
    <property type="component" value="Unassembled WGS sequence"/>
</dbReference>
<dbReference type="Proteomes" id="UP000278252">
    <property type="component" value="Unassembled WGS sequence"/>
</dbReference>
<keyword evidence="1" id="KW-0812">Transmembrane</keyword>
<feature type="transmembrane region" description="Helical" evidence="1">
    <location>
        <begin position="199"/>
        <end position="217"/>
    </location>
</feature>
<proteinExistence type="predicted"/>
<feature type="transmembrane region" description="Helical" evidence="1">
    <location>
        <begin position="157"/>
        <end position="179"/>
    </location>
</feature>
<comment type="caution">
    <text evidence="2">The sequence shown here is derived from an EMBL/GenBank/DDBJ whole genome shotgun (WGS) entry which is preliminary data.</text>
</comment>
<reference evidence="3 5" key="2">
    <citation type="submission" date="2018-10" db="EMBL/GenBank/DDBJ databases">
        <title>Cultivation of a novel Methanohalophilus strain from Kebrit Deep of the Red Sea and a genomic comparison of members of the genus Methanohalophilus.</title>
        <authorList>
            <person name="Guan Y."/>
            <person name="Ngugi D.K."/>
            <person name="Stingl U."/>
        </authorList>
    </citation>
    <scope>NUCLEOTIDE SEQUENCE [LARGE SCALE GENOMIC DNA]</scope>
    <source>
        <strain evidence="3 5">DSM 7471</strain>
    </source>
</reference>